<sequence length="193" mass="22187">MPMDTKTKIKDATKRLVVAQPFSSINVTTIMQQAGLRRQTFYDYYRDKYDVLGDIYSSEVAAAAHYCGHYQYWPQTVESIVAYFGTNRAFYQRVIQIDEQNAPEMVIQAHLRQMVADIFKTMGEAEQVLIDTSYCKFLKDLLGAALLSGIKEWLLADHPVSVKQETDYLQAYFQDGMNGFLLRARKINTREIG</sequence>
<evidence type="ECO:0000256" key="1">
    <source>
        <dbReference type="ARBA" id="ARBA00023125"/>
    </source>
</evidence>
<accession>A0A5P8JPN1</accession>
<dbReference type="SUPFAM" id="SSF46689">
    <property type="entry name" value="Homeodomain-like"/>
    <property type="match status" value="1"/>
</dbReference>
<proteinExistence type="predicted"/>
<dbReference type="InterPro" id="IPR039532">
    <property type="entry name" value="TetR_C_Firmicutes"/>
</dbReference>
<dbReference type="Pfam" id="PF14278">
    <property type="entry name" value="TetR_C_8"/>
    <property type="match status" value="1"/>
</dbReference>
<dbReference type="Gene3D" id="1.10.357.10">
    <property type="entry name" value="Tetracycline Repressor, domain 2"/>
    <property type="match status" value="1"/>
</dbReference>
<dbReference type="Proteomes" id="UP000388452">
    <property type="component" value="Chromosome"/>
</dbReference>
<feature type="DNA-binding region" description="H-T-H motif" evidence="2">
    <location>
        <begin position="26"/>
        <end position="45"/>
    </location>
</feature>
<dbReference type="AlphaFoldDB" id="A0A5P8JPN1"/>
<dbReference type="PROSITE" id="PS50977">
    <property type="entry name" value="HTH_TETR_2"/>
    <property type="match status" value="1"/>
</dbReference>
<keyword evidence="1 2" id="KW-0238">DNA-binding</keyword>
<name>A0A5P8JPN1_9LACO</name>
<dbReference type="GO" id="GO:0016301">
    <property type="term" value="F:kinase activity"/>
    <property type="evidence" value="ECO:0007669"/>
    <property type="project" value="UniProtKB-KW"/>
</dbReference>
<keyword evidence="4" id="KW-0808">Transferase</keyword>
<keyword evidence="4" id="KW-0418">Kinase</keyword>
<feature type="domain" description="HTH tetR-type" evidence="3">
    <location>
        <begin position="3"/>
        <end position="63"/>
    </location>
</feature>
<organism evidence="4 5">
    <name type="scientific">Lacticaseibacillus manihotivorans</name>
    <dbReference type="NCBI Taxonomy" id="88233"/>
    <lineage>
        <taxon>Bacteria</taxon>
        <taxon>Bacillati</taxon>
        <taxon>Bacillota</taxon>
        <taxon>Bacilli</taxon>
        <taxon>Lactobacillales</taxon>
        <taxon>Lactobacillaceae</taxon>
        <taxon>Lacticaseibacillus</taxon>
    </lineage>
</organism>
<evidence type="ECO:0000259" key="3">
    <source>
        <dbReference type="PROSITE" id="PS50977"/>
    </source>
</evidence>
<evidence type="ECO:0000256" key="2">
    <source>
        <dbReference type="PROSITE-ProRule" id="PRU00335"/>
    </source>
</evidence>
<evidence type="ECO:0000313" key="5">
    <source>
        <dbReference type="Proteomes" id="UP000388452"/>
    </source>
</evidence>
<dbReference type="GO" id="GO:0003677">
    <property type="term" value="F:DNA binding"/>
    <property type="evidence" value="ECO:0007669"/>
    <property type="project" value="UniProtKB-UniRule"/>
</dbReference>
<gene>
    <name evidence="4" type="ORF">LM010_03880</name>
</gene>
<dbReference type="EMBL" id="CP045068">
    <property type="protein sequence ID" value="QFQ90621.1"/>
    <property type="molecule type" value="Genomic_DNA"/>
</dbReference>
<reference evidence="4 5" key="1">
    <citation type="submission" date="2019-10" db="EMBL/GenBank/DDBJ databases">
        <title>Genome sequencing of Lactobacillus manihotivorans.</title>
        <authorList>
            <person name="Kim K."/>
        </authorList>
    </citation>
    <scope>NUCLEOTIDE SEQUENCE [LARGE SCALE GENOMIC DNA]</scope>
    <source>
        <strain evidence="4 5">LM010</strain>
    </source>
</reference>
<dbReference type="InterPro" id="IPR001647">
    <property type="entry name" value="HTH_TetR"/>
</dbReference>
<dbReference type="InterPro" id="IPR009057">
    <property type="entry name" value="Homeodomain-like_sf"/>
</dbReference>
<evidence type="ECO:0000313" key="4">
    <source>
        <dbReference type="EMBL" id="QFQ90621.1"/>
    </source>
</evidence>
<protein>
    <submittedName>
        <fullName evidence="4">Dihydroxyacetone kinase transcriptional activator DhaS</fullName>
    </submittedName>
</protein>